<feature type="region of interest" description="Disordered" evidence="7">
    <location>
        <begin position="558"/>
        <end position="585"/>
    </location>
</feature>
<dbReference type="GO" id="GO:0033063">
    <property type="term" value="C:Rad51B-Rad51C-Rad51D-XRCC2 complex"/>
    <property type="evidence" value="ECO:0007669"/>
    <property type="project" value="TreeGrafter"/>
</dbReference>
<dbReference type="PANTHER" id="PTHR46239">
    <property type="entry name" value="DNA REPAIR PROTEIN RAD51 HOMOLOG 3 RAD51C"/>
    <property type="match status" value="1"/>
</dbReference>
<dbReference type="GO" id="GO:0033065">
    <property type="term" value="C:Rad51C-XRCC3 complex"/>
    <property type="evidence" value="ECO:0007669"/>
    <property type="project" value="TreeGrafter"/>
</dbReference>
<feature type="compositionally biased region" description="Low complexity" evidence="7">
    <location>
        <begin position="248"/>
        <end position="257"/>
    </location>
</feature>
<keyword evidence="5" id="KW-0234">DNA repair</keyword>
<evidence type="ECO:0000256" key="7">
    <source>
        <dbReference type="SAM" id="MobiDB-lite"/>
    </source>
</evidence>
<dbReference type="AlphaFoldDB" id="M9LYZ7"/>
<dbReference type="STRING" id="1151754.M9LYZ7"/>
<evidence type="ECO:0000313" key="9">
    <source>
        <dbReference type="Proteomes" id="UP000011976"/>
    </source>
</evidence>
<feature type="compositionally biased region" description="Pro residues" evidence="7">
    <location>
        <begin position="178"/>
        <end position="189"/>
    </location>
</feature>
<dbReference type="SUPFAM" id="SSF52540">
    <property type="entry name" value="P-loop containing nucleoside triphosphate hydrolases"/>
    <property type="match status" value="1"/>
</dbReference>
<dbReference type="GO" id="GO:0000707">
    <property type="term" value="P:meiotic DNA recombinase assembly"/>
    <property type="evidence" value="ECO:0007669"/>
    <property type="project" value="TreeGrafter"/>
</dbReference>
<dbReference type="InterPro" id="IPR052093">
    <property type="entry name" value="HR_Repair_Mediator"/>
</dbReference>
<feature type="region of interest" description="Disordered" evidence="7">
    <location>
        <begin position="606"/>
        <end position="670"/>
    </location>
</feature>
<dbReference type="Gene3D" id="3.40.50.300">
    <property type="entry name" value="P-loop containing nucleotide triphosphate hydrolases"/>
    <property type="match status" value="1"/>
</dbReference>
<feature type="compositionally biased region" description="Pro residues" evidence="7">
    <location>
        <begin position="104"/>
        <end position="113"/>
    </location>
</feature>
<evidence type="ECO:0000256" key="5">
    <source>
        <dbReference type="ARBA" id="ARBA00023204"/>
    </source>
</evidence>
<feature type="compositionally biased region" description="Polar residues" evidence="7">
    <location>
        <begin position="769"/>
        <end position="779"/>
    </location>
</feature>
<dbReference type="GO" id="GO:0005524">
    <property type="term" value="F:ATP binding"/>
    <property type="evidence" value="ECO:0007669"/>
    <property type="project" value="UniProtKB-KW"/>
</dbReference>
<feature type="region of interest" description="Disordered" evidence="7">
    <location>
        <begin position="687"/>
        <end position="708"/>
    </location>
</feature>
<feature type="region of interest" description="Disordered" evidence="7">
    <location>
        <begin position="89"/>
        <end position="125"/>
    </location>
</feature>
<keyword evidence="2" id="KW-0547">Nucleotide-binding</keyword>
<feature type="compositionally biased region" description="Low complexity" evidence="7">
    <location>
        <begin position="89"/>
        <end position="100"/>
    </location>
</feature>
<feature type="region of interest" description="Disordered" evidence="7">
    <location>
        <begin position="362"/>
        <end position="391"/>
    </location>
</feature>
<protein>
    <submittedName>
        <fullName evidence="8">Uncharacterized protein</fullName>
    </submittedName>
</protein>
<sequence length="836" mass="89861">MTTLAPDPFHRPAMPYPPSHPRHYNGDPSHSQPSPSSQRLLSQVLLLQDPPSSSQMQLHQNSIADSSATAHGSSSASFAVQRAALSLSSNAASSPPTTASQFSHPPPPPPPHTPSHSARATPQQKRARLHYDFGATPTSTTSALPPIAAAFLVSPNTLTTSSTATSAVRPLSGIARPLPMPPTPTPPQRSPRSINSNQPLQPLPQRSVHDFEKLIPQRRPPPPIANGRVGPQRTLLQAIPPQPPPVQPAVHASAPAPDRQPPPPSIETLPHRPESLLTGFRSLDLDLDRIAEIASLEHAHARNLPTSHSGPGTDSPQWLHTSRGLPSGSIIEAIGPPGSGKSSFVVQTAVTERLRSLARARRSLEHQDSDEHNPQAETDRQHPPSTDAHPHAILFTDDFWDAEVASADQVLLIDCEGALTPEKIADAAWSTVASLWSSVKQRTPPNDTTGEANAAPADSAAESRARMPEVVRRLVAAVLAGIHINRVTSTASLVAMLISLRPTDELQDGQALPCSMPSRTSLILIDSLSYHLRLSGASSSDRKTNQQLSERIRDMLLRLQKPFEHRPKPDLGPEERDAARQRATQAAQKLCLPTIIFTNQMGMRRDRAELESSGRNSPSGWAVASPGSRSFRKNAPRGEGPSMLAPLLNGHRPPQPATIRDAPPAPSVALCGPEMGEDGEALLLPRMSQQARSRASGQASPQLGHDRGWPPSFLGQDVWRILLFRHGTAGRRFAQIVSIPPAVQSELSELWVQTRARARACASAASGQDARTSASSNDGPQIASDANDENPAASSTSAEEQLARDKDQRILELLAKLRTSLYRWRPFHVASAGLIS</sequence>
<evidence type="ECO:0000256" key="3">
    <source>
        <dbReference type="ARBA" id="ARBA00022763"/>
    </source>
</evidence>
<gene>
    <name evidence="8" type="ORF">PANT_7d00109</name>
</gene>
<keyword evidence="6" id="KW-0539">Nucleus</keyword>
<organism evidence="8 9">
    <name type="scientific">Pseudozyma antarctica (strain T-34)</name>
    <name type="common">Yeast</name>
    <name type="synonym">Candida antarctica</name>
    <dbReference type="NCBI Taxonomy" id="1151754"/>
    <lineage>
        <taxon>Eukaryota</taxon>
        <taxon>Fungi</taxon>
        <taxon>Dikarya</taxon>
        <taxon>Basidiomycota</taxon>
        <taxon>Ustilaginomycotina</taxon>
        <taxon>Ustilaginomycetes</taxon>
        <taxon>Ustilaginales</taxon>
        <taxon>Ustilaginaceae</taxon>
        <taxon>Moesziomyces</taxon>
    </lineage>
</organism>
<dbReference type="GO" id="GO:0000400">
    <property type="term" value="F:four-way junction DNA binding"/>
    <property type="evidence" value="ECO:0007669"/>
    <property type="project" value="TreeGrafter"/>
</dbReference>
<feature type="region of interest" description="Disordered" evidence="7">
    <location>
        <begin position="763"/>
        <end position="803"/>
    </location>
</feature>
<feature type="compositionally biased region" description="Polar residues" evidence="7">
    <location>
        <begin position="440"/>
        <end position="450"/>
    </location>
</feature>
<keyword evidence="4" id="KW-0067">ATP-binding</keyword>
<feature type="compositionally biased region" description="Basic and acidic residues" evidence="7">
    <location>
        <begin position="362"/>
        <end position="382"/>
    </location>
</feature>
<proteinExistence type="predicted"/>
<feature type="compositionally biased region" description="Low complexity" evidence="7">
    <location>
        <begin position="451"/>
        <end position="460"/>
    </location>
</feature>
<feature type="region of interest" description="Disordered" evidence="7">
    <location>
        <begin position="161"/>
        <end position="205"/>
    </location>
</feature>
<feature type="region of interest" description="Disordered" evidence="7">
    <location>
        <begin position="440"/>
        <end position="464"/>
    </location>
</feature>
<dbReference type="PANTHER" id="PTHR46239:SF1">
    <property type="entry name" value="DNA REPAIR PROTEIN RAD51 HOMOLOG 3"/>
    <property type="match status" value="1"/>
</dbReference>
<evidence type="ECO:0000256" key="2">
    <source>
        <dbReference type="ARBA" id="ARBA00022741"/>
    </source>
</evidence>
<dbReference type="GO" id="GO:0007131">
    <property type="term" value="P:reciprocal meiotic recombination"/>
    <property type="evidence" value="ECO:0007669"/>
    <property type="project" value="TreeGrafter"/>
</dbReference>
<evidence type="ECO:0000256" key="6">
    <source>
        <dbReference type="ARBA" id="ARBA00023242"/>
    </source>
</evidence>
<accession>M9LYZ7</accession>
<feature type="compositionally biased region" description="Low complexity" evidence="7">
    <location>
        <begin position="28"/>
        <end position="77"/>
    </location>
</feature>
<reference evidence="9" key="1">
    <citation type="journal article" date="2013" name="Genome Announc.">
        <title>Genome sequence of the basidiomycetous yeast Pseudozyma antarctica T-34, a producer of the glycolipid biosurfactants mannosylerythritol lipids.</title>
        <authorList>
            <person name="Morita T."/>
            <person name="Koike H."/>
            <person name="Koyama Y."/>
            <person name="Hagiwara H."/>
            <person name="Ito E."/>
            <person name="Fukuoka T."/>
            <person name="Imura T."/>
            <person name="Machida M."/>
            <person name="Kitamoto D."/>
        </authorList>
    </citation>
    <scope>NUCLEOTIDE SEQUENCE [LARGE SCALE GENOMIC DNA]</scope>
    <source>
        <strain evidence="9">T-34</strain>
    </source>
</reference>
<dbReference type="InterPro" id="IPR027417">
    <property type="entry name" value="P-loop_NTPase"/>
</dbReference>
<keyword evidence="3" id="KW-0227">DNA damage</keyword>
<feature type="compositionally biased region" description="Polar residues" evidence="7">
    <location>
        <begin position="687"/>
        <end position="701"/>
    </location>
</feature>
<feature type="compositionally biased region" description="Basic and acidic residues" evidence="7">
    <location>
        <begin position="558"/>
        <end position="580"/>
    </location>
</feature>
<comment type="subcellular location">
    <subcellularLocation>
        <location evidence="1">Nucleus</location>
    </subcellularLocation>
</comment>
<evidence type="ECO:0000256" key="4">
    <source>
        <dbReference type="ARBA" id="ARBA00022840"/>
    </source>
</evidence>
<evidence type="ECO:0000256" key="1">
    <source>
        <dbReference type="ARBA" id="ARBA00004123"/>
    </source>
</evidence>
<dbReference type="EMBL" id="DF196773">
    <property type="protein sequence ID" value="GAC72460.1"/>
    <property type="molecule type" value="Genomic_DNA"/>
</dbReference>
<dbReference type="Proteomes" id="UP000011976">
    <property type="component" value="Unassembled WGS sequence"/>
</dbReference>
<feature type="region of interest" description="Disordered" evidence="7">
    <location>
        <begin position="1"/>
        <end position="77"/>
    </location>
</feature>
<evidence type="ECO:0000313" key="8">
    <source>
        <dbReference type="EMBL" id="GAC72460.1"/>
    </source>
</evidence>
<name>M9LYZ7_PSEA3</name>
<dbReference type="GO" id="GO:0005657">
    <property type="term" value="C:replication fork"/>
    <property type="evidence" value="ECO:0007669"/>
    <property type="project" value="TreeGrafter"/>
</dbReference>
<dbReference type="OrthoDB" id="5957327at2759"/>
<dbReference type="GO" id="GO:0008821">
    <property type="term" value="F:crossover junction DNA endonuclease activity"/>
    <property type="evidence" value="ECO:0007669"/>
    <property type="project" value="TreeGrafter"/>
</dbReference>
<feature type="region of interest" description="Disordered" evidence="7">
    <location>
        <begin position="235"/>
        <end position="272"/>
    </location>
</feature>